<evidence type="ECO:0000313" key="1">
    <source>
        <dbReference type="EMBL" id="CAF5223507.1"/>
    </source>
</evidence>
<feature type="non-terminal residue" evidence="1">
    <location>
        <position position="187"/>
    </location>
</feature>
<dbReference type="EMBL" id="CAJOBI010355186">
    <property type="protein sequence ID" value="CAF5223507.1"/>
    <property type="molecule type" value="Genomic_DNA"/>
</dbReference>
<sequence>DNVVRGYDTIWAYYREEERDNISQSSLNDRVGIILNCGTFSYAEMPHDFEYIAGVTGTLKTLAKVEKDILEKVYKVHKMTYMPSVFGSSNRTYNQKTDVRAVKDSEYFMEIRGEIDTVCLASRAILVFFESEEKLIAFYNSSELSSLKNEVQIITETVSVKERELYIKRAATVGRVTLLTRTFGRGT</sequence>
<feature type="non-terminal residue" evidence="1">
    <location>
        <position position="1"/>
    </location>
</feature>
<proteinExistence type="predicted"/>
<organism evidence="1 2">
    <name type="scientific">Rotaria magnacalcarata</name>
    <dbReference type="NCBI Taxonomy" id="392030"/>
    <lineage>
        <taxon>Eukaryota</taxon>
        <taxon>Metazoa</taxon>
        <taxon>Spiralia</taxon>
        <taxon>Gnathifera</taxon>
        <taxon>Rotifera</taxon>
        <taxon>Eurotatoria</taxon>
        <taxon>Bdelloidea</taxon>
        <taxon>Philodinida</taxon>
        <taxon>Philodinidae</taxon>
        <taxon>Rotaria</taxon>
    </lineage>
</organism>
<dbReference type="Proteomes" id="UP000676336">
    <property type="component" value="Unassembled WGS sequence"/>
</dbReference>
<comment type="caution">
    <text evidence="1">The sequence shown here is derived from an EMBL/GenBank/DDBJ whole genome shotgun (WGS) entry which is preliminary data.</text>
</comment>
<reference evidence="1" key="1">
    <citation type="submission" date="2021-02" db="EMBL/GenBank/DDBJ databases">
        <authorList>
            <person name="Nowell W R."/>
        </authorList>
    </citation>
    <scope>NUCLEOTIDE SEQUENCE</scope>
</reference>
<dbReference type="Gene3D" id="3.40.50.300">
    <property type="entry name" value="P-loop containing nucleotide triphosphate hydrolases"/>
    <property type="match status" value="1"/>
</dbReference>
<gene>
    <name evidence="1" type="ORF">SMN809_LOCUS83361</name>
</gene>
<dbReference type="InterPro" id="IPR027417">
    <property type="entry name" value="P-loop_NTPase"/>
</dbReference>
<evidence type="ECO:0000313" key="2">
    <source>
        <dbReference type="Proteomes" id="UP000676336"/>
    </source>
</evidence>
<dbReference type="AlphaFoldDB" id="A0A8S3JUD6"/>
<protein>
    <submittedName>
        <fullName evidence="1">Uncharacterized protein</fullName>
    </submittedName>
</protein>
<accession>A0A8S3JUD6</accession>
<name>A0A8S3JUD6_9BILA</name>